<dbReference type="Pfam" id="PF08351">
    <property type="entry name" value="TmcA_N"/>
    <property type="match status" value="1"/>
</dbReference>
<name>A0AAX4L1C2_9CREN</name>
<dbReference type="GO" id="GO:0051392">
    <property type="term" value="F:tRNA cytidine N4-acetyltransferase activity"/>
    <property type="evidence" value="ECO:0007669"/>
    <property type="project" value="UniProtKB-UniRule"/>
</dbReference>
<sequence length="735" mass="84111">MYESYFVDSVKGYYRHLAIVESSEYIDKVFSLIEDYLKVNHNPKVIYAFHPWLNGSKDRMKLFKERLKGDFIDIDYSNSEKFLGQSADLVILDTVGDFRPNYIARFVDMTRGGGLAIIYTDNFLQNKMYRQSLTRNGIVKDLFERRFLDEAKKHRGIILIQDDHVYFSPYSSNEAHKPSRRIPKEPKIPLPIHELCMSSDQNKILEESLFILGEGKRVLAITAARGRGKSASVGLFLAFLAYRHEENFSNIIITSPTYYSAQEIFNFMIVGLKKLKAKFRIKTSKDGKIMKIIVGDTRIKWVSPDLAKNEEGNLIVVDEAAAIGLETLDYIIRGWDKVILVTTIHGYEGSGKAFMRYLNKLKNSLLLKHVKMEYPIRYAKGDPIERFMFNVLLLDAEAPDVIYKSDLEVREIPQEDLFSNDNLLRAVYGILVEAHYRNSPDDLMLLGDMAFQKIIVGYSSGLPIAVAQVVFEGGLNDTQITDIARGLKNEGHLIPHRIIKYVRALDFGKMIGWRIMRIAVSPENQGKGIGSKILNEVIKNAQKENVDWIGSSFVVDYSVLRFWVKNGFVPIYLSSIKNEQLNGYSIIVVKPLTERASKFVKELSGFLKDKLLRTSHQVYYNLNPLLIALILRSTYKNDLIKLEDRIPYLYLEKIKSYISGEIPYNSIADAAHYITTKYFLEPRINLSEDIEGALVARVLQGKSWYHAGLMLGLSSKEVELKVKTGLRELLQSYDN</sequence>
<feature type="binding site" evidence="12">
    <location>
        <position position="377"/>
    </location>
    <ligand>
        <name>ATP</name>
        <dbReference type="ChEBI" id="CHEBI:30616"/>
    </ligand>
</feature>
<dbReference type="PROSITE" id="PS51186">
    <property type="entry name" value="GNAT"/>
    <property type="match status" value="1"/>
</dbReference>
<comment type="function">
    <text evidence="12">Catalyzes the formation of N(4)-acetylcytidine (ac(4)C) at the wobble position of tRNA(Met), by using acetyl-CoA as an acetyl donor and ATP (or GTP).</text>
</comment>
<evidence type="ECO:0000256" key="11">
    <source>
        <dbReference type="ARBA" id="ARBA00049914"/>
    </source>
</evidence>
<evidence type="ECO:0000256" key="7">
    <source>
        <dbReference type="ARBA" id="ARBA00022884"/>
    </source>
</evidence>
<dbReference type="GO" id="GO:0005737">
    <property type="term" value="C:cytoplasm"/>
    <property type="evidence" value="ECO:0007669"/>
    <property type="project" value="UniProtKB-SubCell"/>
</dbReference>
<organism evidence="14 15">
    <name type="scientific">Sulfolobus tengchongensis</name>
    <dbReference type="NCBI Taxonomy" id="207809"/>
    <lineage>
        <taxon>Archaea</taxon>
        <taxon>Thermoproteota</taxon>
        <taxon>Thermoprotei</taxon>
        <taxon>Sulfolobales</taxon>
        <taxon>Sulfolobaceae</taxon>
        <taxon>Sulfolobus</taxon>
    </lineage>
</organism>
<keyword evidence="15" id="KW-1185">Reference proteome</keyword>
<dbReference type="PANTHER" id="PTHR10925:SF5">
    <property type="entry name" value="RNA CYTIDINE ACETYLTRANSFERASE"/>
    <property type="match status" value="1"/>
</dbReference>
<comment type="catalytic activity">
    <reaction evidence="11">
        <text>a cytidine in mRNA + acetyl-CoA + ATP + H2O = an N(4)-acetylcytidine in mRNA + ADP + phosphate + CoA + H(+)</text>
        <dbReference type="Rhea" id="RHEA:58480"/>
        <dbReference type="Rhea" id="RHEA-COMP:15145"/>
        <dbReference type="Rhea" id="RHEA-COMP:15146"/>
        <dbReference type="ChEBI" id="CHEBI:15377"/>
        <dbReference type="ChEBI" id="CHEBI:15378"/>
        <dbReference type="ChEBI" id="CHEBI:30616"/>
        <dbReference type="ChEBI" id="CHEBI:43474"/>
        <dbReference type="ChEBI" id="CHEBI:57287"/>
        <dbReference type="ChEBI" id="CHEBI:57288"/>
        <dbReference type="ChEBI" id="CHEBI:74900"/>
        <dbReference type="ChEBI" id="CHEBI:82748"/>
        <dbReference type="ChEBI" id="CHEBI:456216"/>
    </reaction>
</comment>
<evidence type="ECO:0000256" key="4">
    <source>
        <dbReference type="ARBA" id="ARBA00022694"/>
    </source>
</evidence>
<dbReference type="GO" id="GO:0051391">
    <property type="term" value="P:tRNA acetylation"/>
    <property type="evidence" value="ECO:0007669"/>
    <property type="project" value="UniProtKB-UniRule"/>
</dbReference>
<dbReference type="EMBL" id="CP146016">
    <property type="protein sequence ID" value="WWQ60358.1"/>
    <property type="molecule type" value="Genomic_DNA"/>
</dbReference>
<dbReference type="InterPro" id="IPR027417">
    <property type="entry name" value="P-loop_NTPase"/>
</dbReference>
<evidence type="ECO:0000256" key="1">
    <source>
        <dbReference type="ARBA" id="ARBA00022490"/>
    </source>
</evidence>
<dbReference type="RefSeq" id="WP_338601002.1">
    <property type="nucleotide sequence ID" value="NZ_CP146016.1"/>
</dbReference>
<dbReference type="PANTHER" id="PTHR10925">
    <property type="entry name" value="N-ACETYLTRANSFERASE 10"/>
    <property type="match status" value="1"/>
</dbReference>
<dbReference type="GO" id="GO:0002101">
    <property type="term" value="P:tRNA wobble cytosine modification"/>
    <property type="evidence" value="ECO:0007669"/>
    <property type="project" value="UniProtKB-UniRule"/>
</dbReference>
<comment type="subcellular location">
    <subcellularLocation>
        <location evidence="12">Cytoplasm</location>
    </subcellularLocation>
</comment>
<keyword evidence="7 12" id="KW-0694">RNA-binding</keyword>
<evidence type="ECO:0000259" key="13">
    <source>
        <dbReference type="PROSITE" id="PS51186"/>
    </source>
</evidence>
<protein>
    <recommendedName>
        <fullName evidence="12">tRNA(Met) cytidine acetyltransferase TmcA</fullName>
        <ecNumber evidence="12">2.3.1.193</ecNumber>
    </recommendedName>
</protein>
<comment type="catalytic activity">
    <reaction evidence="10">
        <text>a cytidine in RNA + acetyl-CoA + ATP + H2O = an N(4)-acetylcytidine in RNA + ADP + phosphate + CoA + H(+)</text>
        <dbReference type="Rhea" id="RHEA:82211"/>
        <dbReference type="Rhea" id="RHEA-COMP:15704"/>
        <dbReference type="Rhea" id="RHEA-COMP:19834"/>
        <dbReference type="ChEBI" id="CHEBI:15377"/>
        <dbReference type="ChEBI" id="CHEBI:15378"/>
        <dbReference type="ChEBI" id="CHEBI:30616"/>
        <dbReference type="ChEBI" id="CHEBI:43474"/>
        <dbReference type="ChEBI" id="CHEBI:57287"/>
        <dbReference type="ChEBI" id="CHEBI:57288"/>
        <dbReference type="ChEBI" id="CHEBI:74900"/>
        <dbReference type="ChEBI" id="CHEBI:82748"/>
        <dbReference type="ChEBI" id="CHEBI:456216"/>
    </reaction>
</comment>
<keyword evidence="1 12" id="KW-0963">Cytoplasm</keyword>
<dbReference type="SUPFAM" id="SSF52540">
    <property type="entry name" value="P-loop containing nucleoside triphosphate hydrolases"/>
    <property type="match status" value="1"/>
</dbReference>
<comment type="similarity">
    <text evidence="12">Belongs to the TmcA family.</text>
</comment>
<dbReference type="EC" id="2.3.1.193" evidence="12"/>
<accession>A0AAX4L1C2</accession>
<keyword evidence="3 12" id="KW-0808">Transferase</keyword>
<dbReference type="GO" id="GO:1990883">
    <property type="term" value="F:18S rRNA cytidine N-acetyltransferase activity"/>
    <property type="evidence" value="ECO:0007669"/>
    <property type="project" value="TreeGrafter"/>
</dbReference>
<dbReference type="InterPro" id="IPR000182">
    <property type="entry name" value="GNAT_dom"/>
</dbReference>
<dbReference type="HAMAP" id="MF_01886">
    <property type="entry name" value="tRNA_acetyltr_TmcA"/>
    <property type="match status" value="1"/>
</dbReference>
<gene>
    <name evidence="12" type="primary">tmcA</name>
    <name evidence="14" type="ORF">V6M85_13095</name>
</gene>
<proteinExistence type="inferred from homology"/>
<dbReference type="Pfam" id="PF13718">
    <property type="entry name" value="GNAT_acetyltr_2"/>
    <property type="match status" value="1"/>
</dbReference>
<evidence type="ECO:0000256" key="8">
    <source>
        <dbReference type="ARBA" id="ARBA00023315"/>
    </source>
</evidence>
<dbReference type="Pfam" id="PF05127">
    <property type="entry name" value="NAT10_TcmA_helicase"/>
    <property type="match status" value="1"/>
</dbReference>
<dbReference type="CDD" id="cd04301">
    <property type="entry name" value="NAT_SF"/>
    <property type="match status" value="1"/>
</dbReference>
<evidence type="ECO:0000256" key="10">
    <source>
        <dbReference type="ARBA" id="ARBA00049889"/>
    </source>
</evidence>
<dbReference type="InterPro" id="IPR032672">
    <property type="entry name" value="TmcA/NAT10/Kre33"/>
</dbReference>
<keyword evidence="6 12" id="KW-0067">ATP-binding</keyword>
<evidence type="ECO:0000256" key="2">
    <source>
        <dbReference type="ARBA" id="ARBA00022555"/>
    </source>
</evidence>
<feature type="domain" description="N-acetyltransferase" evidence="13">
    <location>
        <begin position="407"/>
        <end position="593"/>
    </location>
</feature>
<reference evidence="14 15" key="1">
    <citation type="submission" date="2024-02" db="EMBL/GenBank/DDBJ databases">
        <title>STSV induces naive adaptation in Sulfolobus.</title>
        <authorList>
            <person name="Xiang X."/>
            <person name="Song M."/>
        </authorList>
    </citation>
    <scope>NUCLEOTIDE SEQUENCE [LARGE SCALE GENOMIC DNA]</scope>
    <source>
        <strain evidence="14 15">RT2</strain>
    </source>
</reference>
<comment type="catalytic activity">
    <reaction evidence="9">
        <text>a cytidine in tRNA + acetyl-CoA + ATP + H2O = an N(4)-acetylcytidine in tRNA + ADP + phosphate + CoA + H(+)</text>
        <dbReference type="Rhea" id="RHEA:53876"/>
        <dbReference type="Rhea" id="RHEA-COMP:13670"/>
        <dbReference type="Rhea" id="RHEA-COMP:13671"/>
        <dbReference type="ChEBI" id="CHEBI:15377"/>
        <dbReference type="ChEBI" id="CHEBI:15378"/>
        <dbReference type="ChEBI" id="CHEBI:30616"/>
        <dbReference type="ChEBI" id="CHEBI:43474"/>
        <dbReference type="ChEBI" id="CHEBI:57287"/>
        <dbReference type="ChEBI" id="CHEBI:57288"/>
        <dbReference type="ChEBI" id="CHEBI:74900"/>
        <dbReference type="ChEBI" id="CHEBI:82748"/>
        <dbReference type="ChEBI" id="CHEBI:456216"/>
    </reaction>
</comment>
<dbReference type="InterPro" id="IPR013562">
    <property type="entry name" value="TmcA/NAT10_N"/>
</dbReference>
<dbReference type="AlphaFoldDB" id="A0AAX4L1C2"/>
<keyword evidence="8 12" id="KW-0012">Acyltransferase</keyword>
<comment type="catalytic activity">
    <reaction evidence="12">
        <text>cytidine(34) in elongator tRNA(Met) + acetyl-CoA + ATP + H2O = N(4)-acetylcytidine(34) in elongator tRNA(Met) + ADP + phosphate + CoA + H(+)</text>
        <dbReference type="Rhea" id="RHEA:43788"/>
        <dbReference type="Rhea" id="RHEA-COMP:10693"/>
        <dbReference type="Rhea" id="RHEA-COMP:10694"/>
        <dbReference type="ChEBI" id="CHEBI:15377"/>
        <dbReference type="ChEBI" id="CHEBI:15378"/>
        <dbReference type="ChEBI" id="CHEBI:30616"/>
        <dbReference type="ChEBI" id="CHEBI:43474"/>
        <dbReference type="ChEBI" id="CHEBI:57287"/>
        <dbReference type="ChEBI" id="CHEBI:57288"/>
        <dbReference type="ChEBI" id="CHEBI:74900"/>
        <dbReference type="ChEBI" id="CHEBI:82748"/>
        <dbReference type="ChEBI" id="CHEBI:456216"/>
        <dbReference type="EC" id="2.3.1.193"/>
    </reaction>
</comment>
<evidence type="ECO:0000256" key="6">
    <source>
        <dbReference type="ARBA" id="ARBA00022840"/>
    </source>
</evidence>
<dbReference type="GO" id="GO:0000049">
    <property type="term" value="F:tRNA binding"/>
    <property type="evidence" value="ECO:0007669"/>
    <property type="project" value="UniProtKB-UniRule"/>
</dbReference>
<dbReference type="InterPro" id="IPR016181">
    <property type="entry name" value="Acyl_CoA_acyltransferase"/>
</dbReference>
<keyword evidence="2 12" id="KW-0820">tRNA-binding</keyword>
<keyword evidence="5 12" id="KW-0547">Nucleotide-binding</keyword>
<evidence type="ECO:0000256" key="12">
    <source>
        <dbReference type="HAMAP-Rule" id="MF_01886"/>
    </source>
</evidence>
<comment type="caution">
    <text evidence="12">Lacks conserved residue(s) required for the propagation of feature annotation.</text>
</comment>
<dbReference type="Proteomes" id="UP001432202">
    <property type="component" value="Chromosome"/>
</dbReference>
<keyword evidence="4 12" id="KW-0819">tRNA processing</keyword>
<dbReference type="GO" id="GO:0005524">
    <property type="term" value="F:ATP binding"/>
    <property type="evidence" value="ECO:0007669"/>
    <property type="project" value="UniProtKB-UniRule"/>
</dbReference>
<dbReference type="InterPro" id="IPR024914">
    <property type="entry name" value="tRNA_acetyltr_TmcA"/>
</dbReference>
<dbReference type="SUPFAM" id="SSF55729">
    <property type="entry name" value="Acyl-CoA N-acyltransferases (Nat)"/>
    <property type="match status" value="1"/>
</dbReference>
<evidence type="ECO:0000256" key="9">
    <source>
        <dbReference type="ARBA" id="ARBA00049883"/>
    </source>
</evidence>
<dbReference type="InterPro" id="IPR007807">
    <property type="entry name" value="TcmA/NAT10_helicase"/>
</dbReference>
<evidence type="ECO:0000256" key="5">
    <source>
        <dbReference type="ARBA" id="ARBA00022741"/>
    </source>
</evidence>
<dbReference type="GeneID" id="89337722"/>
<dbReference type="GO" id="GO:1904812">
    <property type="term" value="P:rRNA acetylation involved in maturation of SSU-rRNA"/>
    <property type="evidence" value="ECO:0007669"/>
    <property type="project" value="TreeGrafter"/>
</dbReference>
<feature type="binding site" evidence="12">
    <location>
        <begin position="518"/>
        <end position="520"/>
    </location>
    <ligand>
        <name>acetyl-CoA</name>
        <dbReference type="ChEBI" id="CHEBI:57288"/>
    </ligand>
</feature>
<dbReference type="Gene3D" id="3.40.630.30">
    <property type="match status" value="1"/>
</dbReference>
<feature type="binding site" evidence="12">
    <location>
        <position position="201"/>
    </location>
    <ligand>
        <name>ATP</name>
        <dbReference type="ChEBI" id="CHEBI:30616"/>
    </ligand>
</feature>
<evidence type="ECO:0000256" key="3">
    <source>
        <dbReference type="ARBA" id="ARBA00022679"/>
    </source>
</evidence>
<dbReference type="Gene3D" id="3.40.50.11040">
    <property type="match status" value="1"/>
</dbReference>
<dbReference type="Gene3D" id="3.40.50.300">
    <property type="entry name" value="P-loop containing nucleotide triphosphate hydrolases"/>
    <property type="match status" value="1"/>
</dbReference>
<evidence type="ECO:0000313" key="14">
    <source>
        <dbReference type="EMBL" id="WWQ60358.1"/>
    </source>
</evidence>
<evidence type="ECO:0000313" key="15">
    <source>
        <dbReference type="Proteomes" id="UP001432202"/>
    </source>
</evidence>